<dbReference type="InterPro" id="IPR015943">
    <property type="entry name" value="WD40/YVTN_repeat-like_dom_sf"/>
</dbReference>
<proteinExistence type="predicted"/>
<evidence type="ECO:0000256" key="4">
    <source>
        <dbReference type="ARBA" id="ARBA00022574"/>
    </source>
</evidence>
<dbReference type="Gene3D" id="2.130.10.10">
    <property type="entry name" value="YVTN repeat-like/Quinoprotein amine dehydrogenase"/>
    <property type="match status" value="2"/>
</dbReference>
<evidence type="ECO:0000256" key="3">
    <source>
        <dbReference type="ARBA" id="ARBA00022490"/>
    </source>
</evidence>
<dbReference type="GO" id="GO:0003341">
    <property type="term" value="P:cilium movement"/>
    <property type="evidence" value="ECO:0007669"/>
    <property type="project" value="UniProtKB-ARBA"/>
</dbReference>
<dbReference type="Proteomes" id="UP000007266">
    <property type="component" value="Linkage group 10"/>
</dbReference>
<dbReference type="PANTHER" id="PTHR14885:SF1">
    <property type="entry name" value="CILIA- AND FLAGELLA-ASSOCIATED PROTEIN 43"/>
    <property type="match status" value="1"/>
</dbReference>
<keyword evidence="4" id="KW-0853">WD repeat</keyword>
<organism evidence="10 11">
    <name type="scientific">Tribolium castaneum</name>
    <name type="common">Red flour beetle</name>
    <dbReference type="NCBI Taxonomy" id="7070"/>
    <lineage>
        <taxon>Eukaryota</taxon>
        <taxon>Metazoa</taxon>
        <taxon>Ecdysozoa</taxon>
        <taxon>Arthropoda</taxon>
        <taxon>Hexapoda</taxon>
        <taxon>Insecta</taxon>
        <taxon>Pterygota</taxon>
        <taxon>Neoptera</taxon>
        <taxon>Endopterygota</taxon>
        <taxon>Coleoptera</taxon>
        <taxon>Polyphaga</taxon>
        <taxon>Cucujiformia</taxon>
        <taxon>Tenebrionidae</taxon>
        <taxon>Tenebrionidae incertae sedis</taxon>
        <taxon>Tribolium</taxon>
    </lineage>
</organism>
<gene>
    <name evidence="10" type="primary">AUGUSTUS-3.0.2_31400</name>
    <name evidence="10" type="ORF">TcasGA2_TC031400</name>
</gene>
<accession>A0A139WAR7</accession>
<keyword evidence="11" id="KW-1185">Reference proteome</keyword>
<keyword evidence="5" id="KW-0677">Repeat</keyword>
<comment type="subcellular location">
    <subcellularLocation>
        <location evidence="1">Cell projection</location>
        <location evidence="1">Cilium</location>
    </subcellularLocation>
    <subcellularLocation>
        <location evidence="2">Cytoplasm</location>
        <location evidence="2">Cytoskeleton</location>
    </subcellularLocation>
</comment>
<name>A0A139WAR7_TRICA</name>
<reference evidence="10 11" key="1">
    <citation type="journal article" date="2008" name="Nature">
        <title>The genome of the model beetle and pest Tribolium castaneum.</title>
        <authorList>
            <consortium name="Tribolium Genome Sequencing Consortium"/>
            <person name="Richards S."/>
            <person name="Gibbs R.A."/>
            <person name="Weinstock G.M."/>
            <person name="Brown S.J."/>
            <person name="Denell R."/>
            <person name="Beeman R.W."/>
            <person name="Gibbs R."/>
            <person name="Beeman R.W."/>
            <person name="Brown S.J."/>
            <person name="Bucher G."/>
            <person name="Friedrich M."/>
            <person name="Grimmelikhuijzen C.J."/>
            <person name="Klingler M."/>
            <person name="Lorenzen M."/>
            <person name="Richards S."/>
            <person name="Roth S."/>
            <person name="Schroder R."/>
            <person name="Tautz D."/>
            <person name="Zdobnov E.M."/>
            <person name="Muzny D."/>
            <person name="Gibbs R.A."/>
            <person name="Weinstock G.M."/>
            <person name="Attaway T."/>
            <person name="Bell S."/>
            <person name="Buhay C.J."/>
            <person name="Chandrabose M.N."/>
            <person name="Chavez D."/>
            <person name="Clerk-Blankenburg K.P."/>
            <person name="Cree A."/>
            <person name="Dao M."/>
            <person name="Davis C."/>
            <person name="Chacko J."/>
            <person name="Dinh H."/>
            <person name="Dugan-Rocha S."/>
            <person name="Fowler G."/>
            <person name="Garner T.T."/>
            <person name="Garnes J."/>
            <person name="Gnirke A."/>
            <person name="Hawes A."/>
            <person name="Hernandez J."/>
            <person name="Hines S."/>
            <person name="Holder M."/>
            <person name="Hume J."/>
            <person name="Jhangiani S.N."/>
            <person name="Joshi V."/>
            <person name="Khan Z.M."/>
            <person name="Jackson L."/>
            <person name="Kovar C."/>
            <person name="Kowis A."/>
            <person name="Lee S."/>
            <person name="Lewis L.R."/>
            <person name="Margolis J."/>
            <person name="Morgan M."/>
            <person name="Nazareth L.V."/>
            <person name="Nguyen N."/>
            <person name="Okwuonu G."/>
            <person name="Parker D."/>
            <person name="Richards S."/>
            <person name="Ruiz S.J."/>
            <person name="Santibanez J."/>
            <person name="Savard J."/>
            <person name="Scherer S.E."/>
            <person name="Schneider B."/>
            <person name="Sodergren E."/>
            <person name="Tautz D."/>
            <person name="Vattahil S."/>
            <person name="Villasana D."/>
            <person name="White C.S."/>
            <person name="Wright R."/>
            <person name="Park Y."/>
            <person name="Beeman R.W."/>
            <person name="Lord J."/>
            <person name="Oppert B."/>
            <person name="Lorenzen M."/>
            <person name="Brown S."/>
            <person name="Wang L."/>
            <person name="Savard J."/>
            <person name="Tautz D."/>
            <person name="Richards S."/>
            <person name="Weinstock G."/>
            <person name="Gibbs R.A."/>
            <person name="Liu Y."/>
            <person name="Worley K."/>
            <person name="Weinstock G."/>
            <person name="Elsik C.G."/>
            <person name="Reese J.T."/>
            <person name="Elhaik E."/>
            <person name="Landan G."/>
            <person name="Graur D."/>
            <person name="Arensburger P."/>
            <person name="Atkinson P."/>
            <person name="Beeman R.W."/>
            <person name="Beidler J."/>
            <person name="Brown S.J."/>
            <person name="Demuth J.P."/>
            <person name="Drury D.W."/>
            <person name="Du Y.Z."/>
            <person name="Fujiwara H."/>
            <person name="Lorenzen M."/>
            <person name="Maselli V."/>
            <person name="Osanai M."/>
            <person name="Park Y."/>
            <person name="Robertson H.M."/>
            <person name="Tu Z."/>
            <person name="Wang J.J."/>
            <person name="Wang S."/>
            <person name="Richards S."/>
            <person name="Song H."/>
            <person name="Zhang L."/>
            <person name="Sodergren E."/>
            <person name="Werner D."/>
            <person name="Stanke M."/>
            <person name="Morgenstern B."/>
            <person name="Solovyev V."/>
            <person name="Kosarev P."/>
            <person name="Brown G."/>
            <person name="Chen H.C."/>
            <person name="Ermolaeva O."/>
            <person name="Hlavina W."/>
            <person name="Kapustin Y."/>
            <person name="Kiryutin B."/>
            <person name="Kitts P."/>
            <person name="Maglott D."/>
            <person name="Pruitt K."/>
            <person name="Sapojnikov V."/>
            <person name="Souvorov A."/>
            <person name="Mackey A.J."/>
            <person name="Waterhouse R.M."/>
            <person name="Wyder S."/>
            <person name="Zdobnov E.M."/>
            <person name="Zdobnov E.M."/>
            <person name="Wyder S."/>
            <person name="Kriventseva E.V."/>
            <person name="Kadowaki T."/>
            <person name="Bork P."/>
            <person name="Aranda M."/>
            <person name="Bao R."/>
            <person name="Beermann A."/>
            <person name="Berns N."/>
            <person name="Bolognesi R."/>
            <person name="Bonneton F."/>
            <person name="Bopp D."/>
            <person name="Brown S.J."/>
            <person name="Bucher G."/>
            <person name="Butts T."/>
            <person name="Chaumot A."/>
            <person name="Denell R.E."/>
            <person name="Ferrier D.E."/>
            <person name="Friedrich M."/>
            <person name="Gordon C.M."/>
            <person name="Jindra M."/>
            <person name="Klingler M."/>
            <person name="Lan Q."/>
            <person name="Lattorff H.M."/>
            <person name="Laudet V."/>
            <person name="von Levetsow C."/>
            <person name="Liu Z."/>
            <person name="Lutz R."/>
            <person name="Lynch J.A."/>
            <person name="da Fonseca R.N."/>
            <person name="Posnien N."/>
            <person name="Reuter R."/>
            <person name="Roth S."/>
            <person name="Savard J."/>
            <person name="Schinko J.B."/>
            <person name="Schmitt C."/>
            <person name="Schoppmeier M."/>
            <person name="Schroder R."/>
            <person name="Shippy T.D."/>
            <person name="Simonnet F."/>
            <person name="Marques-Souza H."/>
            <person name="Tautz D."/>
            <person name="Tomoyasu Y."/>
            <person name="Trauner J."/>
            <person name="Van der Zee M."/>
            <person name="Vervoort M."/>
            <person name="Wittkopp N."/>
            <person name="Wimmer E.A."/>
            <person name="Yang X."/>
            <person name="Jones A.K."/>
            <person name="Sattelle D.B."/>
            <person name="Ebert P.R."/>
            <person name="Nelson D."/>
            <person name="Scott J.G."/>
            <person name="Beeman R.W."/>
            <person name="Muthukrishnan S."/>
            <person name="Kramer K.J."/>
            <person name="Arakane Y."/>
            <person name="Beeman R.W."/>
            <person name="Zhu Q."/>
            <person name="Hogenkamp D."/>
            <person name="Dixit R."/>
            <person name="Oppert B."/>
            <person name="Jiang H."/>
            <person name="Zou Z."/>
            <person name="Marshall J."/>
            <person name="Elpidina E."/>
            <person name="Vinokurov K."/>
            <person name="Oppert C."/>
            <person name="Zou Z."/>
            <person name="Evans J."/>
            <person name="Lu Z."/>
            <person name="Zhao P."/>
            <person name="Sumathipala N."/>
            <person name="Altincicek B."/>
            <person name="Vilcinskas A."/>
            <person name="Williams M."/>
            <person name="Hultmark D."/>
            <person name="Hetru C."/>
            <person name="Jiang H."/>
            <person name="Grimmelikhuijzen C.J."/>
            <person name="Hauser F."/>
            <person name="Cazzamali G."/>
            <person name="Williamson M."/>
            <person name="Park Y."/>
            <person name="Li B."/>
            <person name="Tanaka Y."/>
            <person name="Predel R."/>
            <person name="Neupert S."/>
            <person name="Schachtner J."/>
            <person name="Verleyen P."/>
            <person name="Raible F."/>
            <person name="Bork P."/>
            <person name="Friedrich M."/>
            <person name="Walden K.K."/>
            <person name="Robertson H.M."/>
            <person name="Angeli S."/>
            <person name="Foret S."/>
            <person name="Bucher G."/>
            <person name="Schuetz S."/>
            <person name="Maleszka R."/>
            <person name="Wimmer E.A."/>
            <person name="Beeman R.W."/>
            <person name="Lorenzen M."/>
            <person name="Tomoyasu Y."/>
            <person name="Miller S.C."/>
            <person name="Grossmann D."/>
            <person name="Bucher G."/>
        </authorList>
    </citation>
    <scope>NUCLEOTIDE SEQUENCE [LARGE SCALE GENOMIC DNA]</scope>
    <source>
        <strain evidence="10 11">Georgia GA2</strain>
    </source>
</reference>
<evidence type="ECO:0000256" key="2">
    <source>
        <dbReference type="ARBA" id="ARBA00004245"/>
    </source>
</evidence>
<keyword evidence="3" id="KW-0963">Cytoplasm</keyword>
<evidence type="ECO:0000256" key="8">
    <source>
        <dbReference type="ARBA" id="ARBA00023273"/>
    </source>
</evidence>
<dbReference type="GO" id="GO:0060271">
    <property type="term" value="P:cilium assembly"/>
    <property type="evidence" value="ECO:0000318"/>
    <property type="project" value="GO_Central"/>
</dbReference>
<evidence type="ECO:0000256" key="6">
    <source>
        <dbReference type="ARBA" id="ARBA00023054"/>
    </source>
</evidence>
<keyword evidence="7" id="KW-0206">Cytoskeleton</keyword>
<evidence type="ECO:0000313" key="10">
    <source>
        <dbReference type="EMBL" id="KYB25024.1"/>
    </source>
</evidence>
<feature type="coiled-coil region" evidence="9">
    <location>
        <begin position="1290"/>
        <end position="1317"/>
    </location>
</feature>
<sequence>MKVTDNETRWAKIGEIKDLSFIGKEVLFYGTGCHLIFINLSTGEELLYTANNAKVGDGIQCYNGHRTSPVFAFAEKKTNPTLFIKSYPNFDEIHQFKDGAPRGYISMSFSETSLLITLGDLPDFNITVWNWRRHEKIASQNGTILMQDQILRCNFTSPVCLAQLGLYSHKLHVWDIFVCGKKCILTQHVARIEEDCAPFCGVLWTTEGGLFVLDALGAIYTMFPDHHLEKVIDPPESGPYPTSFTWYKFGIAVAGPNLEIRHYKKSGTWTMDWSLVPPQPIQKIQSRFDYLIAITTKTDLIQVLPTQKDFKYVKINESSFDDFCMVYPTGEYLLALTHGHVVNSYKVATGEMVGTIELDGTATLIVENPKFPYAAVGFENGILNLVSAYNPQKLTKMTQFFLTKHPPNSIRFNECGTVFVVGHLTIGRFFVIEGLPGGQMEVIAFIDAQRQIADYTIVISQDCYRIFMLPVTSDQFMAGNMILRYCYIKNKGTDVKEYYFEEKNTLFARIVATVGANRDRMFYLIPLEGKTIAEVEIKKSEILAKITKKIVTGHQMQNFHFRLDRKVALTWGYDGFVIARGADFETNIGIGLPHHRMQGGVKKAFLGPYQKYMLTLGRDRVLACTNLMERHIDSKLKQEYLDVLHSDDYKLLFTRRTLGYFPRGIYEGKCYLEVQEMKKLEKEYLQCKKERDSILAEFRSIQKELQDLLTANLEGPDNEKLDMKEFNLNTTLYNQKAEFQKKLRKATELYLKNLIQAQNVISNYMMTNYWDKMKVNGAAIKAIFANFEVTNYVLRPPDLNREELLNWIRHQRRIERYLSEMNSFHPWEPIPEDKLLELVSTRPSLPVKDEHLAVLSALEIDAPEMEVEEEDIESKIAFSGSDTARFIEVQDAHYLQNELQTYFQTELQWIISKSDSYKLKEFFNEKYEKVMLQKMKEMSSIKEKNERLRHIVSEINYFSEEKIYVTIDDPHWEQVETPELLTQVKDSEVPITPYISPSEQAILDAKAAEAERLRLLLLADDFRERALMAMMNGVLEVRWEDELRKEVPLPKCMIEKEPENFNEDDLRAVRDYEDKVQFLNSERERYKTLLRAEYAKLSKSVRENIKKFNQKLSDLLHLRLQVDAAISQETLKISRTKLFQHKRKLLFQKEQAILQKIANNDEVVASLHKLMTTLHEAVTECRNFIESYQVKERYLERAFKKDFQDLSIVVQEQATKLFKKRPKINHRLISSATILNELGKCIISGAKPMTLTQEALDFLKQLDNLDLYVGVPTVVDEHTYAVICKHRRLRIEYEVKLKAAQNELAEAEATAAAFHKRLHNKKEFGAKLHNDLNDVRQEFMTMMCNGDVQIVLPRGLVEIPLTGSMVDFEDAVLICRKDVEEINRIILEFGDKKIKALERGMNFRRKILTQEWEHKRRRMLIQDLQEKIIDIDGVRLTKEIQFYLKSKDKEKAIPFDTEVDMIKASYENTIQDRKDKVNRMQKQINAIKAHDKVVERKITELNVDVCEFNLVKDDELDARERALIDARMKTLLTRSKMVQQIQGNHHEILMLQTELELLRLRTFPTLKYKLC</sequence>
<evidence type="ECO:0000256" key="1">
    <source>
        <dbReference type="ARBA" id="ARBA00004138"/>
    </source>
</evidence>
<dbReference type="eggNOG" id="ENOG502QQ39">
    <property type="taxonomic scope" value="Eukaryota"/>
</dbReference>
<dbReference type="OrthoDB" id="535167at2759"/>
<dbReference type="OMA" id="WNWESNV"/>
<protein>
    <recommendedName>
        <fullName evidence="12">Cilia- and flagella-associated protein 43</fullName>
    </recommendedName>
</protein>
<dbReference type="InParanoid" id="A0A139WAR7"/>
<evidence type="ECO:0000256" key="9">
    <source>
        <dbReference type="SAM" id="Coils"/>
    </source>
</evidence>
<evidence type="ECO:0000313" key="11">
    <source>
        <dbReference type="Proteomes" id="UP000007266"/>
    </source>
</evidence>
<dbReference type="STRING" id="7070.A0A139WAR7"/>
<dbReference type="PANTHER" id="PTHR14885">
    <property type="entry name" value="CILIA- AND FLAGELLA-ASSOCIATED PROTEIN 43-RELATED"/>
    <property type="match status" value="1"/>
</dbReference>
<dbReference type="Pfam" id="PF25828">
    <property type="entry name" value="CC_Cfap43"/>
    <property type="match status" value="1"/>
</dbReference>
<evidence type="ECO:0008006" key="12">
    <source>
        <dbReference type="Google" id="ProtNLM"/>
    </source>
</evidence>
<dbReference type="GO" id="GO:0005930">
    <property type="term" value="C:axoneme"/>
    <property type="evidence" value="ECO:0000318"/>
    <property type="project" value="GO_Central"/>
</dbReference>
<keyword evidence="8" id="KW-0966">Cell projection</keyword>
<dbReference type="SUPFAM" id="SSF50969">
    <property type="entry name" value="YVTN repeat-like/Quinoprotein amine dehydrogenase"/>
    <property type="match status" value="1"/>
</dbReference>
<evidence type="ECO:0000256" key="5">
    <source>
        <dbReference type="ARBA" id="ARBA00022737"/>
    </source>
</evidence>
<dbReference type="InterPro" id="IPR011044">
    <property type="entry name" value="Quino_amine_DH_bsu"/>
</dbReference>
<reference evidence="10 11" key="2">
    <citation type="journal article" date="2010" name="Nucleic Acids Res.">
        <title>BeetleBase in 2010: revisions to provide comprehensive genomic information for Tribolium castaneum.</title>
        <authorList>
            <person name="Kim H.S."/>
            <person name="Murphy T."/>
            <person name="Xia J."/>
            <person name="Caragea D."/>
            <person name="Park Y."/>
            <person name="Beeman R.W."/>
            <person name="Lorenzen M.D."/>
            <person name="Butcher S."/>
            <person name="Manak J.R."/>
            <person name="Brown S.J."/>
        </authorList>
    </citation>
    <scope>GENOME REANNOTATION</scope>
    <source>
        <strain evidence="10 11">Georgia GA2</strain>
    </source>
</reference>
<evidence type="ECO:0000256" key="7">
    <source>
        <dbReference type="ARBA" id="ARBA00023212"/>
    </source>
</evidence>
<keyword evidence="6 9" id="KW-0175">Coiled coil</keyword>
<dbReference type="EMBL" id="KQ971380">
    <property type="protein sequence ID" value="KYB25024.1"/>
    <property type="molecule type" value="Genomic_DNA"/>
</dbReference>
<dbReference type="FunCoup" id="A0A139WAR7">
    <property type="interactions" value="12"/>
</dbReference>